<gene>
    <name evidence="2" type="ORF">CVO96_11640</name>
</gene>
<feature type="transmembrane region" description="Helical" evidence="1">
    <location>
        <begin position="43"/>
        <end position="64"/>
    </location>
</feature>
<keyword evidence="1" id="KW-0472">Membrane</keyword>
<accession>A0A2K3UZI0</accession>
<name>A0A2K3UZI0_9DEIO</name>
<dbReference type="EMBL" id="PPPD01000001">
    <property type="protein sequence ID" value="PNY81933.1"/>
    <property type="molecule type" value="Genomic_DNA"/>
</dbReference>
<dbReference type="RefSeq" id="WP_103312372.1">
    <property type="nucleotide sequence ID" value="NZ_PPPD01000001.1"/>
</dbReference>
<organism evidence="2 3">
    <name type="scientific">Deinococcus koreensis</name>
    <dbReference type="NCBI Taxonomy" id="2054903"/>
    <lineage>
        <taxon>Bacteria</taxon>
        <taxon>Thermotogati</taxon>
        <taxon>Deinococcota</taxon>
        <taxon>Deinococci</taxon>
        <taxon>Deinococcales</taxon>
        <taxon>Deinococcaceae</taxon>
        <taxon>Deinococcus</taxon>
    </lineage>
</organism>
<feature type="transmembrane region" description="Helical" evidence="1">
    <location>
        <begin position="200"/>
        <end position="219"/>
    </location>
</feature>
<reference evidence="2 3" key="1">
    <citation type="submission" date="2018-01" db="EMBL/GenBank/DDBJ databases">
        <title>Deinococcus koreensis sp. nov., a radiation-resistant bacterium isolated from river water.</title>
        <authorList>
            <person name="Choi A."/>
        </authorList>
    </citation>
    <scope>NUCLEOTIDE SEQUENCE [LARGE SCALE GENOMIC DNA]</scope>
    <source>
        <strain evidence="2 3">SJW1-2</strain>
    </source>
</reference>
<keyword evidence="3" id="KW-1185">Reference proteome</keyword>
<evidence type="ECO:0000313" key="3">
    <source>
        <dbReference type="Proteomes" id="UP000236379"/>
    </source>
</evidence>
<keyword evidence="1" id="KW-0812">Transmembrane</keyword>
<dbReference type="Proteomes" id="UP000236379">
    <property type="component" value="Unassembled WGS sequence"/>
</dbReference>
<comment type="caution">
    <text evidence="2">The sequence shown here is derived from an EMBL/GenBank/DDBJ whole genome shotgun (WGS) entry which is preliminary data.</text>
</comment>
<dbReference type="AlphaFoldDB" id="A0A2K3UZI0"/>
<feature type="transmembrane region" description="Helical" evidence="1">
    <location>
        <begin position="145"/>
        <end position="163"/>
    </location>
</feature>
<keyword evidence="1" id="KW-1133">Transmembrane helix</keyword>
<evidence type="ECO:0000256" key="1">
    <source>
        <dbReference type="SAM" id="Phobius"/>
    </source>
</evidence>
<feature type="transmembrane region" description="Helical" evidence="1">
    <location>
        <begin position="175"/>
        <end position="193"/>
    </location>
</feature>
<protein>
    <submittedName>
        <fullName evidence="2">Uncharacterized protein</fullName>
    </submittedName>
</protein>
<sequence length="312" mass="33124">MTALPTPLRLAWLEWRAVGWLGTLALLVGAALATVGLQHVPPSYAGFTLGVVVAAALALALALLPSPGTDSAWEITAGSAEPEGRRQLRQLACLVVLALLALAVLTPVYAPGRPIPQVWTWFAPRAAWFAAPALLVLWRTGNPALAGGAVAGIFVVKYCPIPFEWNMTVFFEPRLTLHALGAGMVLLAFGVPWTWLRVSWALRLGTGLLAAALVFAPAVPALTPQRIQAVTPAGLTSGYTVLQAPWASLHEPQMSAVLKLAESSGQALRVLTAFPEQGEPDGTALARQLGVKRFPVLLRVEDGRVSSVDWTF</sequence>
<evidence type="ECO:0000313" key="2">
    <source>
        <dbReference type="EMBL" id="PNY81933.1"/>
    </source>
</evidence>
<feature type="transmembrane region" description="Helical" evidence="1">
    <location>
        <begin position="91"/>
        <end position="112"/>
    </location>
</feature>
<proteinExistence type="predicted"/>